<evidence type="ECO:0000256" key="1">
    <source>
        <dbReference type="SAM" id="SignalP"/>
    </source>
</evidence>
<dbReference type="RefSeq" id="WP_338605639.1">
    <property type="nucleotide sequence ID" value="NZ_AP028679.1"/>
</dbReference>
<feature type="signal peptide" evidence="1">
    <location>
        <begin position="1"/>
        <end position="21"/>
    </location>
</feature>
<dbReference type="Gene3D" id="2.30.30.40">
    <property type="entry name" value="SH3 Domains"/>
    <property type="match status" value="1"/>
</dbReference>
<protein>
    <recommendedName>
        <fullName evidence="4">SH3b domain-containing protein</fullName>
    </recommendedName>
</protein>
<sequence>MPRLKKVALLLCGLLLLGSLAAGTSLGAGTIDWWVAAYERGERHKALFHLMDCADNYQAPGDDLLMLPMIQDALGREAKVAELGVQVFLYYNQLYGARNSAAYAALRASLAQRGVKVDLTRYAKWMVVIAERGANLRQSPSPEGRVLTALKNGMQALPLGQSGSWVEVKPVGPGAVDPRFERVRGYVHASLLAPY</sequence>
<gene>
    <name evidence="2" type="ORF">FAK_09750</name>
</gene>
<accession>A0AAU9EH48</accession>
<feature type="chain" id="PRO_5043347513" description="SH3b domain-containing protein" evidence="1">
    <location>
        <begin position="22"/>
        <end position="195"/>
    </location>
</feature>
<dbReference type="EMBL" id="AP028679">
    <property type="protein sequence ID" value="BEQ13909.1"/>
    <property type="molecule type" value="Genomic_DNA"/>
</dbReference>
<name>A0AAU9EH48_9BACT</name>
<dbReference type="KEGG" id="dmp:FAK_09750"/>
<keyword evidence="3" id="KW-1185">Reference proteome</keyword>
<dbReference type="Proteomes" id="UP001366166">
    <property type="component" value="Chromosome"/>
</dbReference>
<evidence type="ECO:0000313" key="2">
    <source>
        <dbReference type="EMBL" id="BEQ13909.1"/>
    </source>
</evidence>
<organism evidence="2 3">
    <name type="scientific">Desulfoferula mesophila</name>
    <dbReference type="NCBI Taxonomy" id="3058419"/>
    <lineage>
        <taxon>Bacteria</taxon>
        <taxon>Pseudomonadati</taxon>
        <taxon>Thermodesulfobacteriota</taxon>
        <taxon>Desulfarculia</taxon>
        <taxon>Desulfarculales</taxon>
        <taxon>Desulfarculaceae</taxon>
        <taxon>Desulfoferula</taxon>
    </lineage>
</organism>
<evidence type="ECO:0008006" key="4">
    <source>
        <dbReference type="Google" id="ProtNLM"/>
    </source>
</evidence>
<reference evidence="3" key="1">
    <citation type="journal article" date="2023" name="Arch. Microbiol.">
        <title>Desulfoferula mesophilus gen. nov. sp. nov., a mesophilic sulfate-reducing bacterium isolated from a brackish lake sediment.</title>
        <authorList>
            <person name="Watanabe T."/>
            <person name="Yabe T."/>
            <person name="Tsuji J.M."/>
            <person name="Fukui M."/>
        </authorList>
    </citation>
    <scope>NUCLEOTIDE SEQUENCE [LARGE SCALE GENOMIC DNA]</scope>
    <source>
        <strain evidence="3">12FAK</strain>
    </source>
</reference>
<keyword evidence="1" id="KW-0732">Signal</keyword>
<dbReference type="AlphaFoldDB" id="A0AAU9EH48"/>
<proteinExistence type="predicted"/>
<evidence type="ECO:0000313" key="3">
    <source>
        <dbReference type="Proteomes" id="UP001366166"/>
    </source>
</evidence>